<comment type="caution">
    <text evidence="5">The sequence shown here is derived from an EMBL/GenBank/DDBJ whole genome shotgun (WGS) entry which is preliminary data.</text>
</comment>
<evidence type="ECO:0000256" key="1">
    <source>
        <dbReference type="ARBA" id="ARBA00023015"/>
    </source>
</evidence>
<evidence type="ECO:0000256" key="2">
    <source>
        <dbReference type="ARBA" id="ARBA00023125"/>
    </source>
</evidence>
<name>A0A942I695_9HYPH</name>
<dbReference type="PROSITE" id="PS51118">
    <property type="entry name" value="HTH_HXLR"/>
    <property type="match status" value="1"/>
</dbReference>
<dbReference type="Gene3D" id="1.10.10.10">
    <property type="entry name" value="Winged helix-like DNA-binding domain superfamily/Winged helix DNA-binding domain"/>
    <property type="match status" value="1"/>
</dbReference>
<evidence type="ECO:0000313" key="6">
    <source>
        <dbReference type="Proteomes" id="UP000678281"/>
    </source>
</evidence>
<dbReference type="SUPFAM" id="SSF46785">
    <property type="entry name" value="Winged helix' DNA-binding domain"/>
    <property type="match status" value="1"/>
</dbReference>
<dbReference type="InterPro" id="IPR036388">
    <property type="entry name" value="WH-like_DNA-bd_sf"/>
</dbReference>
<dbReference type="RefSeq" id="WP_212658180.1">
    <property type="nucleotide sequence ID" value="NZ_JAGXTP010000001.1"/>
</dbReference>
<keyword evidence="3" id="KW-0804">Transcription</keyword>
<protein>
    <submittedName>
        <fullName evidence="5">Helix-turn-helix transcriptional regulator</fullName>
    </submittedName>
</protein>
<sequence length="137" mass="15398">MNSEQDQFSAIMDGWNSNAGQPVGNCPVRGVLDKISDKWSMLLVMTLASGPKRFNQLRRDIPDISQKMLTQTLRELQRDGMVSRKVYDTKPPAVEYSLTPLGHSIIVPFGHLIRWANDNHPHIDQARAVFDTPSDPA</sequence>
<accession>A0A942I695</accession>
<feature type="domain" description="HTH hxlR-type" evidence="4">
    <location>
        <begin position="26"/>
        <end position="124"/>
    </location>
</feature>
<evidence type="ECO:0000259" key="4">
    <source>
        <dbReference type="PROSITE" id="PS51118"/>
    </source>
</evidence>
<dbReference type="InterPro" id="IPR036390">
    <property type="entry name" value="WH_DNA-bd_sf"/>
</dbReference>
<keyword evidence="1" id="KW-0805">Transcription regulation</keyword>
<dbReference type="Pfam" id="PF01638">
    <property type="entry name" value="HxlR"/>
    <property type="match status" value="1"/>
</dbReference>
<dbReference type="PANTHER" id="PTHR33204:SF39">
    <property type="entry name" value="TRANSCRIPTIONAL REGULATORY PROTEIN"/>
    <property type="match status" value="1"/>
</dbReference>
<dbReference type="GO" id="GO:0003677">
    <property type="term" value="F:DNA binding"/>
    <property type="evidence" value="ECO:0007669"/>
    <property type="project" value="UniProtKB-KW"/>
</dbReference>
<gene>
    <name evidence="5" type="ORF">KD146_08060</name>
</gene>
<proteinExistence type="predicted"/>
<evidence type="ECO:0000256" key="3">
    <source>
        <dbReference type="ARBA" id="ARBA00023163"/>
    </source>
</evidence>
<dbReference type="AlphaFoldDB" id="A0A942I695"/>
<reference evidence="5" key="1">
    <citation type="submission" date="2021-04" db="EMBL/GenBank/DDBJ databases">
        <title>Devosia litorisediminis sp. nov., isolated from a sand dune.</title>
        <authorList>
            <person name="Park S."/>
            <person name="Yoon J.-H."/>
        </authorList>
    </citation>
    <scope>NUCLEOTIDE SEQUENCE</scope>
    <source>
        <strain evidence="5">BSSL-BM10</strain>
    </source>
</reference>
<dbReference type="PANTHER" id="PTHR33204">
    <property type="entry name" value="TRANSCRIPTIONAL REGULATOR, MARR FAMILY"/>
    <property type="match status" value="1"/>
</dbReference>
<dbReference type="Proteomes" id="UP000678281">
    <property type="component" value="Unassembled WGS sequence"/>
</dbReference>
<keyword evidence="2" id="KW-0238">DNA-binding</keyword>
<keyword evidence="6" id="KW-1185">Reference proteome</keyword>
<organism evidence="5 6">
    <name type="scientific">Devosia litorisediminis</name>
    <dbReference type="NCBI Taxonomy" id="2829817"/>
    <lineage>
        <taxon>Bacteria</taxon>
        <taxon>Pseudomonadati</taxon>
        <taxon>Pseudomonadota</taxon>
        <taxon>Alphaproteobacteria</taxon>
        <taxon>Hyphomicrobiales</taxon>
        <taxon>Devosiaceae</taxon>
        <taxon>Devosia</taxon>
    </lineage>
</organism>
<evidence type="ECO:0000313" key="5">
    <source>
        <dbReference type="EMBL" id="MBS3848648.1"/>
    </source>
</evidence>
<dbReference type="InterPro" id="IPR002577">
    <property type="entry name" value="HTH_HxlR"/>
</dbReference>
<dbReference type="EMBL" id="JAGXTP010000001">
    <property type="protein sequence ID" value="MBS3848648.1"/>
    <property type="molecule type" value="Genomic_DNA"/>
</dbReference>